<evidence type="ECO:0000256" key="2">
    <source>
        <dbReference type="ARBA" id="ARBA00022801"/>
    </source>
</evidence>
<evidence type="ECO:0000313" key="4">
    <source>
        <dbReference type="EMBL" id="SJL05008.1"/>
    </source>
</evidence>
<organism evidence="4 5">
    <name type="scientific">Armillaria ostoyae</name>
    <name type="common">Armillaria root rot fungus</name>
    <dbReference type="NCBI Taxonomy" id="47428"/>
    <lineage>
        <taxon>Eukaryota</taxon>
        <taxon>Fungi</taxon>
        <taxon>Dikarya</taxon>
        <taxon>Basidiomycota</taxon>
        <taxon>Agaricomycotina</taxon>
        <taxon>Agaricomycetes</taxon>
        <taxon>Agaricomycetidae</taxon>
        <taxon>Agaricales</taxon>
        <taxon>Marasmiineae</taxon>
        <taxon>Physalacriaceae</taxon>
        <taxon>Armillaria</taxon>
    </lineage>
</organism>
<dbReference type="GO" id="GO:0008233">
    <property type="term" value="F:peptidase activity"/>
    <property type="evidence" value="ECO:0007669"/>
    <property type="project" value="InterPro"/>
</dbReference>
<evidence type="ECO:0000256" key="1">
    <source>
        <dbReference type="ARBA" id="ARBA00010088"/>
    </source>
</evidence>
<dbReference type="OrthoDB" id="190201at2759"/>
<dbReference type="AlphaFoldDB" id="A0A284R8H7"/>
<dbReference type="SUPFAM" id="SSF53474">
    <property type="entry name" value="alpha/beta-Hydrolases"/>
    <property type="match status" value="1"/>
</dbReference>
<gene>
    <name evidence="4" type="ORF">ARMOST_08379</name>
</gene>
<dbReference type="InterPro" id="IPR000073">
    <property type="entry name" value="AB_hydrolase_1"/>
</dbReference>
<sequence>MSTTTTGTVEFIVNGATYQTWYMVLGDLKTSSKTPLVALHGGPGMSHHYMLPHKTIYEKAGIPVVLYDQIGNGASSHVKDVPKEFWKPELFMDELDNLLAHLGISDKFDLLGHSWGGMLAGHYAAARVPNGLNRLIIANAPASADLFEQSTNTLLEQFPGDLAKILRKHEAEGTTGSPEYQEAMMKFNKKHICDMDPWPPELMQSFGEVMNDPTVYSTMWGSSDFNMTGTMKGWSVIDIVHNIKAPTLLLSAPLDEVQPVACIPWSLGIPKIKWVEFQHSTHLAQFEEPERYFEVVLGFLNATA</sequence>
<dbReference type="PANTHER" id="PTHR43194:SF2">
    <property type="entry name" value="PEROXISOMAL MEMBRANE PROTEIN LPX1"/>
    <property type="match status" value="1"/>
</dbReference>
<dbReference type="InterPro" id="IPR002410">
    <property type="entry name" value="Peptidase_S33"/>
</dbReference>
<feature type="domain" description="AB hydrolase-1" evidence="3">
    <location>
        <begin position="35"/>
        <end position="289"/>
    </location>
</feature>
<dbReference type="InterPro" id="IPR050228">
    <property type="entry name" value="Carboxylesterase_BioH"/>
</dbReference>
<evidence type="ECO:0000259" key="3">
    <source>
        <dbReference type="Pfam" id="PF00561"/>
    </source>
</evidence>
<dbReference type="Pfam" id="PF00561">
    <property type="entry name" value="Abhydrolase_1"/>
    <property type="match status" value="1"/>
</dbReference>
<dbReference type="OMA" id="CRIDPLP"/>
<evidence type="ECO:0000313" key="5">
    <source>
        <dbReference type="Proteomes" id="UP000219338"/>
    </source>
</evidence>
<keyword evidence="5" id="KW-1185">Reference proteome</keyword>
<dbReference type="PANTHER" id="PTHR43194">
    <property type="entry name" value="HYDROLASE ALPHA/BETA FOLD FAMILY"/>
    <property type="match status" value="1"/>
</dbReference>
<dbReference type="EMBL" id="FUEG01000005">
    <property type="protein sequence ID" value="SJL05008.1"/>
    <property type="molecule type" value="Genomic_DNA"/>
</dbReference>
<dbReference type="Gene3D" id="3.40.50.1820">
    <property type="entry name" value="alpha/beta hydrolase"/>
    <property type="match status" value="1"/>
</dbReference>
<comment type="similarity">
    <text evidence="1">Belongs to the peptidase S33 family.</text>
</comment>
<protein>
    <submittedName>
        <fullName evidence="4">Related to proline iminopeptidase</fullName>
    </submittedName>
</protein>
<dbReference type="NCBIfam" id="TIGR01250">
    <property type="entry name" value="pro_imino_pep_2"/>
    <property type="match status" value="1"/>
</dbReference>
<keyword evidence="2" id="KW-0378">Hydrolase</keyword>
<dbReference type="Proteomes" id="UP000219338">
    <property type="component" value="Unassembled WGS sequence"/>
</dbReference>
<reference evidence="5" key="1">
    <citation type="journal article" date="2017" name="Nat. Ecol. Evol.">
        <title>Genome expansion and lineage-specific genetic innovations in the forest pathogenic fungi Armillaria.</title>
        <authorList>
            <person name="Sipos G."/>
            <person name="Prasanna A.N."/>
            <person name="Walter M.C."/>
            <person name="O'Connor E."/>
            <person name="Balint B."/>
            <person name="Krizsan K."/>
            <person name="Kiss B."/>
            <person name="Hess J."/>
            <person name="Varga T."/>
            <person name="Slot J."/>
            <person name="Riley R."/>
            <person name="Boka B."/>
            <person name="Rigling D."/>
            <person name="Barry K."/>
            <person name="Lee J."/>
            <person name="Mihaltcheva S."/>
            <person name="LaButti K."/>
            <person name="Lipzen A."/>
            <person name="Waldron R."/>
            <person name="Moloney N.M."/>
            <person name="Sperisen C."/>
            <person name="Kredics L."/>
            <person name="Vagvoelgyi C."/>
            <person name="Patrignani A."/>
            <person name="Fitzpatrick D."/>
            <person name="Nagy I."/>
            <person name="Doyle S."/>
            <person name="Anderson J.B."/>
            <person name="Grigoriev I.V."/>
            <person name="Gueldener U."/>
            <person name="Muensterkoetter M."/>
            <person name="Nagy L.G."/>
        </authorList>
    </citation>
    <scope>NUCLEOTIDE SEQUENCE [LARGE SCALE GENOMIC DNA]</scope>
    <source>
        <strain evidence="5">C18/9</strain>
    </source>
</reference>
<accession>A0A284R8H7</accession>
<proteinExistence type="inferred from homology"/>
<dbReference type="InterPro" id="IPR029058">
    <property type="entry name" value="AB_hydrolase_fold"/>
</dbReference>
<dbReference type="GO" id="GO:0006508">
    <property type="term" value="P:proteolysis"/>
    <property type="evidence" value="ECO:0007669"/>
    <property type="project" value="InterPro"/>
</dbReference>
<dbReference type="InterPro" id="IPR005945">
    <property type="entry name" value="Pro_imino_pep"/>
</dbReference>
<dbReference type="PRINTS" id="PR00793">
    <property type="entry name" value="PROAMNOPTASE"/>
</dbReference>
<name>A0A284R8H7_ARMOS</name>
<dbReference type="PIRSF" id="PIRSF005539">
    <property type="entry name" value="Pept_S33_TRI_F1"/>
    <property type="match status" value="1"/>
</dbReference>